<reference evidence="1" key="2">
    <citation type="submission" date="2021-04" db="EMBL/GenBank/DDBJ databases">
        <authorList>
            <person name="Gilroy R."/>
        </authorList>
    </citation>
    <scope>NUCLEOTIDE SEQUENCE</scope>
    <source>
        <strain evidence="1">ChiSjej3B21-8574</strain>
    </source>
</reference>
<dbReference type="SUPFAM" id="SSF47336">
    <property type="entry name" value="ACP-like"/>
    <property type="match status" value="1"/>
</dbReference>
<protein>
    <submittedName>
        <fullName evidence="1">Acyl carrier protein</fullName>
    </submittedName>
</protein>
<organism evidence="1 2">
    <name type="scientific">Candidatus Anaerostipes avistercoris</name>
    <dbReference type="NCBI Taxonomy" id="2838462"/>
    <lineage>
        <taxon>Bacteria</taxon>
        <taxon>Bacillati</taxon>
        <taxon>Bacillota</taxon>
        <taxon>Clostridia</taxon>
        <taxon>Lachnospirales</taxon>
        <taxon>Lachnospiraceae</taxon>
        <taxon>Anaerostipes</taxon>
    </lineage>
</organism>
<reference evidence="1" key="1">
    <citation type="journal article" date="2021" name="PeerJ">
        <title>Extensive microbial diversity within the chicken gut microbiome revealed by metagenomics and culture.</title>
        <authorList>
            <person name="Gilroy R."/>
            <person name="Ravi A."/>
            <person name="Getino M."/>
            <person name="Pursley I."/>
            <person name="Horton D.L."/>
            <person name="Alikhan N.F."/>
            <person name="Baker D."/>
            <person name="Gharbi K."/>
            <person name="Hall N."/>
            <person name="Watson M."/>
            <person name="Adriaenssens E.M."/>
            <person name="Foster-Nyarko E."/>
            <person name="Jarju S."/>
            <person name="Secka A."/>
            <person name="Antonio M."/>
            <person name="Oren A."/>
            <person name="Chaudhuri R.R."/>
            <person name="La Ragione R."/>
            <person name="Hildebrand F."/>
            <person name="Pallen M.J."/>
        </authorList>
    </citation>
    <scope>NUCLEOTIDE SEQUENCE</scope>
    <source>
        <strain evidence="1">ChiSjej3B21-8574</strain>
    </source>
</reference>
<evidence type="ECO:0000313" key="2">
    <source>
        <dbReference type="Proteomes" id="UP000823904"/>
    </source>
</evidence>
<dbReference type="AlphaFoldDB" id="A0A9D2PEZ7"/>
<dbReference type="Proteomes" id="UP000823904">
    <property type="component" value="Unassembled WGS sequence"/>
</dbReference>
<accession>A0A9D2PEZ7</accession>
<proteinExistence type="predicted"/>
<comment type="caution">
    <text evidence="1">The sequence shown here is derived from an EMBL/GenBank/DDBJ whole genome shotgun (WGS) entry which is preliminary data.</text>
</comment>
<dbReference type="InterPro" id="IPR036736">
    <property type="entry name" value="ACP-like_sf"/>
</dbReference>
<name>A0A9D2PEZ7_9FIRM</name>
<dbReference type="Gene3D" id="1.10.1200.10">
    <property type="entry name" value="ACP-like"/>
    <property type="match status" value="1"/>
</dbReference>
<gene>
    <name evidence="1" type="ORF">H9754_03365</name>
</gene>
<evidence type="ECO:0000313" key="1">
    <source>
        <dbReference type="EMBL" id="HJC49611.1"/>
    </source>
</evidence>
<sequence>MTNLEKYDKVFRRVLKKEQDELKDLRYRGVPSWDSLGHMNLIGELEEMFDVMLETPDMLAFSSYEKGKEILKKYGVVIQ</sequence>
<dbReference type="EMBL" id="DWWD01000017">
    <property type="protein sequence ID" value="HJC49611.1"/>
    <property type="molecule type" value="Genomic_DNA"/>
</dbReference>